<feature type="region of interest" description="Disordered" evidence="1">
    <location>
        <begin position="1"/>
        <end position="50"/>
    </location>
</feature>
<feature type="compositionally biased region" description="Basic and acidic residues" evidence="1">
    <location>
        <begin position="17"/>
        <end position="37"/>
    </location>
</feature>
<proteinExistence type="predicted"/>
<feature type="compositionally biased region" description="Basic and acidic residues" evidence="1">
    <location>
        <begin position="71"/>
        <end position="81"/>
    </location>
</feature>
<gene>
    <name evidence="3" type="primary">LOC118419622</name>
</gene>
<dbReference type="RefSeq" id="XP_035682027.1">
    <property type="nucleotide sequence ID" value="XM_035826134.1"/>
</dbReference>
<evidence type="ECO:0000313" key="3">
    <source>
        <dbReference type="RefSeq" id="XP_035682027.1"/>
    </source>
</evidence>
<name>A0A9J7LFV7_BRAFL</name>
<dbReference type="Proteomes" id="UP000001554">
    <property type="component" value="Chromosome 1"/>
</dbReference>
<keyword evidence="2" id="KW-1185">Reference proteome</keyword>
<accession>A0A9J7LFV7</accession>
<dbReference type="AlphaFoldDB" id="A0A9J7LFV7"/>
<organism evidence="2 3">
    <name type="scientific">Branchiostoma floridae</name>
    <name type="common">Florida lancelet</name>
    <name type="synonym">Amphioxus</name>
    <dbReference type="NCBI Taxonomy" id="7739"/>
    <lineage>
        <taxon>Eukaryota</taxon>
        <taxon>Metazoa</taxon>
        <taxon>Chordata</taxon>
        <taxon>Cephalochordata</taxon>
        <taxon>Leptocardii</taxon>
        <taxon>Amphioxiformes</taxon>
        <taxon>Branchiostomatidae</taxon>
        <taxon>Branchiostoma</taxon>
    </lineage>
</organism>
<feature type="region of interest" description="Disordered" evidence="1">
    <location>
        <begin position="66"/>
        <end position="101"/>
    </location>
</feature>
<sequence>MENHMRKWKPINGVSDDDVKGPELPEPHRATGRERDGAAPGKVHRAWGDDNTSVSKAAALFNWTWSPTRSAETRNRPKDPQDGAVTEMMPLPGMPLKTTDL</sequence>
<dbReference type="KEGG" id="bfo:118419622"/>
<dbReference type="GeneID" id="118419622"/>
<evidence type="ECO:0000256" key="1">
    <source>
        <dbReference type="SAM" id="MobiDB-lite"/>
    </source>
</evidence>
<protein>
    <submittedName>
        <fullName evidence="3">Uncharacterized protein LOC118419622</fullName>
    </submittedName>
</protein>
<reference evidence="2" key="1">
    <citation type="journal article" date="2020" name="Nat. Ecol. Evol.">
        <title>Deeply conserved synteny resolves early events in vertebrate evolution.</title>
        <authorList>
            <person name="Simakov O."/>
            <person name="Marletaz F."/>
            <person name="Yue J.X."/>
            <person name="O'Connell B."/>
            <person name="Jenkins J."/>
            <person name="Brandt A."/>
            <person name="Calef R."/>
            <person name="Tung C.H."/>
            <person name="Huang T.K."/>
            <person name="Schmutz J."/>
            <person name="Satoh N."/>
            <person name="Yu J.K."/>
            <person name="Putnam N.H."/>
            <person name="Green R.E."/>
            <person name="Rokhsar D.S."/>
        </authorList>
    </citation>
    <scope>NUCLEOTIDE SEQUENCE [LARGE SCALE GENOMIC DNA]</scope>
    <source>
        <strain evidence="2">S238N-H82</strain>
    </source>
</reference>
<reference evidence="3" key="2">
    <citation type="submission" date="2025-08" db="UniProtKB">
        <authorList>
            <consortium name="RefSeq"/>
        </authorList>
    </citation>
    <scope>IDENTIFICATION</scope>
    <source>
        <strain evidence="3">S238N-H82</strain>
        <tissue evidence="3">Testes</tissue>
    </source>
</reference>
<evidence type="ECO:0000313" key="2">
    <source>
        <dbReference type="Proteomes" id="UP000001554"/>
    </source>
</evidence>